<dbReference type="SMART" id="SM01381">
    <property type="entry name" value="7TM_GPCR_Srsx"/>
    <property type="match status" value="1"/>
</dbReference>
<evidence type="ECO:0000313" key="14">
    <source>
        <dbReference type="Proteomes" id="UP000789390"/>
    </source>
</evidence>
<feature type="transmembrane region" description="Helical" evidence="11">
    <location>
        <begin position="142"/>
        <end position="164"/>
    </location>
</feature>
<dbReference type="SUPFAM" id="SSF81321">
    <property type="entry name" value="Family A G protein-coupled receptor-like"/>
    <property type="match status" value="1"/>
</dbReference>
<sequence>MNAVSGADDERSPDCETIFLLLPSNNSWRNDSSNNISVSTAGGGEEDYDYDIDSSFDNYDWAELIPAVVVYSFVLLFGISGNGLIIFTIARYRRLKTITNIFLASLASADLLLVIICVPVNVAKLFSFAWTFGVFLCKFVHYMQNVSAICSVLTLTAMSIERYYAIVHPMRAQYLCTLSQARKVITATWITSFALATPTLWIQVHLPVGVRKPAFWCVRDWDSPISWQIYELYMLVLVLVLPLSIMGGTYGAIGREVWRVTYLRSSMTNDTNTETVVAPVTTILLESVATSSATGPASPANNVNEVATDLPDVVGPEMLNEVVNKKEVHPQGMKTSQRTTTAGVANSQTASSTKSRSAKNNSFKNKSSVIIRRNKRRCSSSNNGPSNYRSPPPASQRAQADHKTARQVVKMLVAVVILFAVCWSPYLIDNVLTSFAFLPTTRTGPMKHMKMAFHLLSYINSCCNPLVYGFMSKNFRRGFKAALRLRSKSCIPYFCYCPSCCHRNPRNVRQRSVYKFSHVSNNSRLTTQIRLQDPGFCCAAAVIRQRRPEFNE</sequence>
<evidence type="ECO:0000313" key="13">
    <source>
        <dbReference type="EMBL" id="CAH0108948.1"/>
    </source>
</evidence>
<organism evidence="13 14">
    <name type="scientific">Daphnia galeata</name>
    <dbReference type="NCBI Taxonomy" id="27404"/>
    <lineage>
        <taxon>Eukaryota</taxon>
        <taxon>Metazoa</taxon>
        <taxon>Ecdysozoa</taxon>
        <taxon>Arthropoda</taxon>
        <taxon>Crustacea</taxon>
        <taxon>Branchiopoda</taxon>
        <taxon>Diplostraca</taxon>
        <taxon>Cladocera</taxon>
        <taxon>Anomopoda</taxon>
        <taxon>Daphniidae</taxon>
        <taxon>Daphnia</taxon>
    </lineage>
</organism>
<dbReference type="InterPro" id="IPR017452">
    <property type="entry name" value="GPCR_Rhodpsn_7TM"/>
</dbReference>
<evidence type="ECO:0000256" key="5">
    <source>
        <dbReference type="ARBA" id="ARBA00023040"/>
    </source>
</evidence>
<dbReference type="GO" id="GO:0005886">
    <property type="term" value="C:plasma membrane"/>
    <property type="evidence" value="ECO:0007669"/>
    <property type="project" value="TreeGrafter"/>
</dbReference>
<accession>A0A8J2RX84</accession>
<protein>
    <recommendedName>
        <fullName evidence="12">G-protein coupled receptors family 1 profile domain-containing protein</fullName>
    </recommendedName>
</protein>
<evidence type="ECO:0000259" key="12">
    <source>
        <dbReference type="PROSITE" id="PS50262"/>
    </source>
</evidence>
<dbReference type="OrthoDB" id="2132067at2759"/>
<dbReference type="Pfam" id="PF00001">
    <property type="entry name" value="7tm_1"/>
    <property type="match status" value="1"/>
</dbReference>
<evidence type="ECO:0000256" key="10">
    <source>
        <dbReference type="SAM" id="MobiDB-lite"/>
    </source>
</evidence>
<dbReference type="PRINTS" id="PR01012">
    <property type="entry name" value="NRPEPTIDEYR"/>
</dbReference>
<gene>
    <name evidence="13" type="ORF">DGAL_LOCUS12406</name>
</gene>
<feature type="transmembrane region" description="Helical" evidence="11">
    <location>
        <begin position="451"/>
        <end position="471"/>
    </location>
</feature>
<dbReference type="Proteomes" id="UP000789390">
    <property type="component" value="Unassembled WGS sequence"/>
</dbReference>
<evidence type="ECO:0000256" key="6">
    <source>
        <dbReference type="ARBA" id="ARBA00023136"/>
    </source>
</evidence>
<feature type="transmembrane region" description="Helical" evidence="11">
    <location>
        <begin position="101"/>
        <end position="122"/>
    </location>
</feature>
<dbReference type="PRINTS" id="PR00237">
    <property type="entry name" value="GPCRRHODOPSN"/>
</dbReference>
<evidence type="ECO:0000256" key="7">
    <source>
        <dbReference type="ARBA" id="ARBA00023170"/>
    </source>
</evidence>
<name>A0A8J2RX84_9CRUS</name>
<comment type="caution">
    <text evidence="13">The sequence shown here is derived from an EMBL/GenBank/DDBJ whole genome shotgun (WGS) entry which is preliminary data.</text>
</comment>
<dbReference type="PROSITE" id="PS50262">
    <property type="entry name" value="G_PROTEIN_RECEP_F1_2"/>
    <property type="match status" value="1"/>
</dbReference>
<keyword evidence="6 11" id="KW-0472">Membrane</keyword>
<dbReference type="PANTHER" id="PTHR45695">
    <property type="entry name" value="LEUCOKININ RECEPTOR-RELATED"/>
    <property type="match status" value="1"/>
</dbReference>
<evidence type="ECO:0000256" key="3">
    <source>
        <dbReference type="ARBA" id="ARBA00022692"/>
    </source>
</evidence>
<dbReference type="PROSITE" id="PS00237">
    <property type="entry name" value="G_PROTEIN_RECEP_F1_1"/>
    <property type="match status" value="1"/>
</dbReference>
<proteinExistence type="inferred from homology"/>
<comment type="similarity">
    <text evidence="2 9">Belongs to the G-protein coupled receptor 1 family.</text>
</comment>
<feature type="transmembrane region" description="Helical" evidence="11">
    <location>
        <begin position="408"/>
        <end position="428"/>
    </location>
</feature>
<feature type="compositionally biased region" description="Low complexity" evidence="10">
    <location>
        <begin position="354"/>
        <end position="368"/>
    </location>
</feature>
<dbReference type="PANTHER" id="PTHR45695:SF15">
    <property type="entry name" value="OPSIN RH2"/>
    <property type="match status" value="1"/>
</dbReference>
<dbReference type="InterPro" id="IPR000276">
    <property type="entry name" value="GPCR_Rhodpsn"/>
</dbReference>
<keyword evidence="4 11" id="KW-1133">Transmembrane helix</keyword>
<evidence type="ECO:0000256" key="2">
    <source>
        <dbReference type="ARBA" id="ARBA00010663"/>
    </source>
</evidence>
<dbReference type="Gene3D" id="1.20.1070.10">
    <property type="entry name" value="Rhodopsin 7-helix transmembrane proteins"/>
    <property type="match status" value="2"/>
</dbReference>
<dbReference type="CDD" id="cd15001">
    <property type="entry name" value="7tmA_GPRnna14-like"/>
    <property type="match status" value="1"/>
</dbReference>
<comment type="subcellular location">
    <subcellularLocation>
        <location evidence="1">Membrane</location>
        <topology evidence="1">Multi-pass membrane protein</topology>
    </subcellularLocation>
</comment>
<feature type="domain" description="G-protein coupled receptors family 1 profile" evidence="12">
    <location>
        <begin position="81"/>
        <end position="468"/>
    </location>
</feature>
<feature type="transmembrane region" description="Helical" evidence="11">
    <location>
        <begin position="184"/>
        <end position="204"/>
    </location>
</feature>
<dbReference type="InterPro" id="IPR000611">
    <property type="entry name" value="NPY_rcpt"/>
</dbReference>
<keyword evidence="3 9" id="KW-0812">Transmembrane</keyword>
<evidence type="ECO:0000256" key="4">
    <source>
        <dbReference type="ARBA" id="ARBA00022989"/>
    </source>
</evidence>
<dbReference type="GO" id="GO:0004983">
    <property type="term" value="F:neuropeptide Y receptor activity"/>
    <property type="evidence" value="ECO:0007669"/>
    <property type="project" value="InterPro"/>
</dbReference>
<dbReference type="EMBL" id="CAKKLH010000289">
    <property type="protein sequence ID" value="CAH0108948.1"/>
    <property type="molecule type" value="Genomic_DNA"/>
</dbReference>
<feature type="transmembrane region" description="Helical" evidence="11">
    <location>
        <begin position="64"/>
        <end position="89"/>
    </location>
</feature>
<evidence type="ECO:0000256" key="8">
    <source>
        <dbReference type="ARBA" id="ARBA00023224"/>
    </source>
</evidence>
<evidence type="ECO:0000256" key="1">
    <source>
        <dbReference type="ARBA" id="ARBA00004141"/>
    </source>
</evidence>
<keyword evidence="8 9" id="KW-0807">Transducer</keyword>
<reference evidence="13" key="1">
    <citation type="submission" date="2021-11" db="EMBL/GenBank/DDBJ databases">
        <authorList>
            <person name="Schell T."/>
        </authorList>
    </citation>
    <scope>NUCLEOTIDE SEQUENCE</scope>
    <source>
        <strain evidence="13">M5</strain>
    </source>
</reference>
<keyword evidence="14" id="KW-1185">Reference proteome</keyword>
<feature type="region of interest" description="Disordered" evidence="10">
    <location>
        <begin position="323"/>
        <end position="401"/>
    </location>
</feature>
<dbReference type="AlphaFoldDB" id="A0A8J2RX84"/>
<keyword evidence="7 9" id="KW-0675">Receptor</keyword>
<keyword evidence="5 9" id="KW-0297">G-protein coupled receptor</keyword>
<feature type="transmembrane region" description="Helical" evidence="11">
    <location>
        <begin position="232"/>
        <end position="253"/>
    </location>
</feature>
<feature type="compositionally biased region" description="Polar residues" evidence="10">
    <location>
        <begin position="333"/>
        <end position="353"/>
    </location>
</feature>
<evidence type="ECO:0000256" key="9">
    <source>
        <dbReference type="RuleBase" id="RU000688"/>
    </source>
</evidence>
<evidence type="ECO:0000256" key="11">
    <source>
        <dbReference type="SAM" id="Phobius"/>
    </source>
</evidence>